<reference evidence="6 7" key="2">
    <citation type="submission" date="2018-10" db="EMBL/GenBank/DDBJ databases">
        <title>Genome sequences of five Lactobacillus pentosus strains isolated from brines of traditionally fermented spanish-style green table olives and differences between them.</title>
        <authorList>
            <person name="Jimenez Diaz R."/>
        </authorList>
    </citation>
    <scope>NUCLEOTIDE SEQUENCE [LARGE SCALE GENOMIC DNA]</scope>
    <source>
        <strain evidence="3 6">IG10</strain>
        <strain evidence="4 7">IG8</strain>
    </source>
</reference>
<evidence type="ECO:0000313" key="6">
    <source>
        <dbReference type="Proteomes" id="UP000276249"/>
    </source>
</evidence>
<feature type="transmembrane region" description="Helical" evidence="1">
    <location>
        <begin position="47"/>
        <end position="64"/>
    </location>
</feature>
<evidence type="ECO:0000313" key="7">
    <source>
        <dbReference type="Proteomes" id="UP000281061"/>
    </source>
</evidence>
<dbReference type="EMBL" id="RDCJ01000096">
    <property type="protein sequence ID" value="RMW46387.1"/>
    <property type="molecule type" value="Genomic_DNA"/>
</dbReference>
<reference evidence="2 5" key="1">
    <citation type="submission" date="2018-03" db="EMBL/GenBank/DDBJ databases">
        <title>Draft Genome Sequences of six Lactobacillus pentosus Strains Isolated from Brines of Traditionally Fermented Spanish-Style Green Table Olives.</title>
        <authorList>
            <person name="Calero-Delgado B."/>
            <person name="Martin-Platero A.M."/>
            <person name="Perez-Pulido A.J."/>
            <person name="Benitez-Cabello A."/>
            <person name="Casimiro-Soriguer C.S."/>
            <person name="Martinez-Bueno M."/>
            <person name="Arroyo-Lopez F.N."/>
            <person name="Rodriguez-Gomez F."/>
            <person name="Bautista-Gallego J."/>
            <person name="Garrido-Fernandez A."/>
            <person name="Jimenez-Diaz R."/>
        </authorList>
    </citation>
    <scope>NUCLEOTIDE SEQUENCE [LARGE SCALE GENOMIC DNA]</scope>
    <source>
        <strain evidence="2 5">IG2</strain>
    </source>
</reference>
<comment type="caution">
    <text evidence="4">The sequence shown here is derived from an EMBL/GenBank/DDBJ whole genome shotgun (WGS) entry which is preliminary data.</text>
</comment>
<keyword evidence="1" id="KW-0812">Transmembrane</keyword>
<protein>
    <submittedName>
        <fullName evidence="4">Uncharacterized protein</fullName>
    </submittedName>
</protein>
<evidence type="ECO:0000313" key="4">
    <source>
        <dbReference type="EMBL" id="RMW55613.1"/>
    </source>
</evidence>
<evidence type="ECO:0000313" key="3">
    <source>
        <dbReference type="EMBL" id="RMW46387.1"/>
    </source>
</evidence>
<dbReference type="AlphaFoldDB" id="A0A241RQX8"/>
<gene>
    <name evidence="2" type="ORF">C6Y08_11720</name>
    <name evidence="4" type="ORF">D6U17_05005</name>
    <name evidence="3" type="ORF">D6U18_10550</name>
</gene>
<sequence length="65" mass="7311">MMMMTGMMVLFVLLVGLVLSGIFFRYMDTTAGISFSSLKLADLRMELLNVVLIIGLLVWALFLIH</sequence>
<proteinExistence type="predicted"/>
<name>A0A241RQX8_LACPE</name>
<dbReference type="Proteomes" id="UP000281061">
    <property type="component" value="Unassembled WGS sequence"/>
</dbReference>
<organism evidence="4 7">
    <name type="scientific">Lactiplantibacillus pentosus</name>
    <name type="common">Lactobacillus pentosus</name>
    <dbReference type="NCBI Taxonomy" id="1589"/>
    <lineage>
        <taxon>Bacteria</taxon>
        <taxon>Bacillati</taxon>
        <taxon>Bacillota</taxon>
        <taxon>Bacilli</taxon>
        <taxon>Lactobacillales</taxon>
        <taxon>Lactobacillaceae</taxon>
        <taxon>Lactiplantibacillus</taxon>
    </lineage>
</organism>
<keyword evidence="1" id="KW-0472">Membrane</keyword>
<keyword evidence="5" id="KW-1185">Reference proteome</keyword>
<dbReference type="Proteomes" id="UP000238378">
    <property type="component" value="Unassembled WGS sequence"/>
</dbReference>
<dbReference type="Proteomes" id="UP000276249">
    <property type="component" value="Unassembled WGS sequence"/>
</dbReference>
<evidence type="ECO:0000256" key="1">
    <source>
        <dbReference type="SAM" id="Phobius"/>
    </source>
</evidence>
<evidence type="ECO:0000313" key="5">
    <source>
        <dbReference type="Proteomes" id="UP000238378"/>
    </source>
</evidence>
<evidence type="ECO:0000313" key="2">
    <source>
        <dbReference type="EMBL" id="PRO93985.1"/>
    </source>
</evidence>
<dbReference type="EMBL" id="RDCL01000049">
    <property type="protein sequence ID" value="RMW55613.1"/>
    <property type="molecule type" value="Genomic_DNA"/>
</dbReference>
<keyword evidence="1" id="KW-1133">Transmembrane helix</keyword>
<dbReference type="EMBL" id="PVOB01000200">
    <property type="protein sequence ID" value="PRO93985.1"/>
    <property type="molecule type" value="Genomic_DNA"/>
</dbReference>
<accession>A0A241RQX8</accession>